<evidence type="ECO:0000313" key="2">
    <source>
        <dbReference type="Proteomes" id="UP001281614"/>
    </source>
</evidence>
<comment type="caution">
    <text evidence="1">The sequence shown here is derived from an EMBL/GenBank/DDBJ whole genome shotgun (WGS) entry which is preliminary data.</text>
</comment>
<keyword evidence="2" id="KW-1185">Reference proteome</keyword>
<name>A0AAD9Y3N1_COLKA</name>
<protein>
    <submittedName>
        <fullName evidence="1">Uncharacterized protein</fullName>
    </submittedName>
</protein>
<accession>A0AAD9Y3N1</accession>
<organism evidence="1 2">
    <name type="scientific">Colletotrichum kahawae</name>
    <name type="common">Coffee berry disease fungus</name>
    <dbReference type="NCBI Taxonomy" id="34407"/>
    <lineage>
        <taxon>Eukaryota</taxon>
        <taxon>Fungi</taxon>
        <taxon>Dikarya</taxon>
        <taxon>Ascomycota</taxon>
        <taxon>Pezizomycotina</taxon>
        <taxon>Sordariomycetes</taxon>
        <taxon>Hypocreomycetidae</taxon>
        <taxon>Glomerellales</taxon>
        <taxon>Glomerellaceae</taxon>
        <taxon>Colletotrichum</taxon>
        <taxon>Colletotrichum gloeosporioides species complex</taxon>
    </lineage>
</organism>
<evidence type="ECO:0000313" key="1">
    <source>
        <dbReference type="EMBL" id="KAK2732162.1"/>
    </source>
</evidence>
<dbReference type="Proteomes" id="UP001281614">
    <property type="component" value="Unassembled WGS sequence"/>
</dbReference>
<dbReference type="AlphaFoldDB" id="A0AAD9Y3N1"/>
<gene>
    <name evidence="1" type="ORF">CKAH01_02108</name>
</gene>
<reference evidence="1" key="1">
    <citation type="submission" date="2023-02" db="EMBL/GenBank/DDBJ databases">
        <title>Colletotrichum kahawae CIFC_Que2 genome sequencing and assembly.</title>
        <authorList>
            <person name="Baroncelli R."/>
        </authorList>
    </citation>
    <scope>NUCLEOTIDE SEQUENCE</scope>
    <source>
        <strain evidence="1">CIFC_Que2</strain>
    </source>
</reference>
<dbReference type="EMBL" id="VYYT01000554">
    <property type="protein sequence ID" value="KAK2732162.1"/>
    <property type="molecule type" value="Genomic_DNA"/>
</dbReference>
<sequence length="173" mass="19309">MVPLCCDNLVDLRRGRPKGLSVELNARLWPGPPIHAVLHNASHHHACACPSTADSEAGNRFTRASEVFLGVASRRIPTLNGGFLLVERSSWGTFTASAPASACEYVWAVFWLGGEWTGRVSATVSVMIWRPTPAEFSGDYVQMRSWFDWRGRRRCFNVQQPFQGRIPAYTLLC</sequence>
<proteinExistence type="predicted"/>